<protein>
    <submittedName>
        <fullName evidence="1">Uncharacterized protein</fullName>
    </submittedName>
</protein>
<organism evidence="1">
    <name type="scientific">Myoviridae sp. cts9u10</name>
    <dbReference type="NCBI Taxonomy" id="2825187"/>
    <lineage>
        <taxon>Viruses</taxon>
        <taxon>Duplodnaviria</taxon>
        <taxon>Heunggongvirae</taxon>
        <taxon>Uroviricota</taxon>
        <taxon>Caudoviricetes</taxon>
    </lineage>
</organism>
<accession>A0A8S5NXE3</accession>
<proteinExistence type="predicted"/>
<name>A0A8S5NXE3_9CAUD</name>
<reference evidence="1" key="1">
    <citation type="journal article" date="2021" name="Proc. Natl. Acad. Sci. U.S.A.">
        <title>A Catalog of Tens of Thousands of Viruses from Human Metagenomes Reveals Hidden Associations with Chronic Diseases.</title>
        <authorList>
            <person name="Tisza M.J."/>
            <person name="Buck C.B."/>
        </authorList>
    </citation>
    <scope>NUCLEOTIDE SEQUENCE</scope>
    <source>
        <strain evidence="1">Cts9u10</strain>
    </source>
</reference>
<evidence type="ECO:0000313" key="1">
    <source>
        <dbReference type="EMBL" id="DAD99493.1"/>
    </source>
</evidence>
<dbReference type="EMBL" id="BK015286">
    <property type="protein sequence ID" value="DAD99493.1"/>
    <property type="molecule type" value="Genomic_DNA"/>
</dbReference>
<sequence length="86" mass="10447">MTTYNNIKFIDFLRFYYNDAINLMDFSHLKKWLKEDGFDLDEINFILISLDKEIQINIKNIGQCYENEIIIGNFYIYLDSIEEFKN</sequence>